<keyword evidence="4" id="KW-1185">Reference proteome</keyword>
<gene>
    <name evidence="3" type="ORF">KOW79_012652</name>
</gene>
<feature type="compositionally biased region" description="Basic and acidic residues" evidence="1">
    <location>
        <begin position="85"/>
        <end position="108"/>
    </location>
</feature>
<dbReference type="EMBL" id="JAHKSW010000014">
    <property type="protein sequence ID" value="KAG7324636.1"/>
    <property type="molecule type" value="Genomic_DNA"/>
</dbReference>
<dbReference type="OrthoDB" id="10050977at2759"/>
<accession>A0A9D3SHK5</accession>
<evidence type="ECO:0000313" key="3">
    <source>
        <dbReference type="EMBL" id="KAG7324636.1"/>
    </source>
</evidence>
<feature type="transmembrane region" description="Helical" evidence="2">
    <location>
        <begin position="41"/>
        <end position="63"/>
    </location>
</feature>
<evidence type="ECO:0000313" key="4">
    <source>
        <dbReference type="Proteomes" id="UP000824219"/>
    </source>
</evidence>
<evidence type="ECO:0000256" key="1">
    <source>
        <dbReference type="SAM" id="MobiDB-lite"/>
    </source>
</evidence>
<dbReference type="Proteomes" id="UP000824219">
    <property type="component" value="Linkage Group LG14"/>
</dbReference>
<comment type="caution">
    <text evidence="3">The sequence shown here is derived from an EMBL/GenBank/DDBJ whole genome shotgun (WGS) entry which is preliminary data.</text>
</comment>
<feature type="region of interest" description="Disordered" evidence="1">
    <location>
        <begin position="85"/>
        <end position="117"/>
    </location>
</feature>
<sequence length="190" mass="20592">MKVTSVGVPGSKIVTTRCLKEDDHDTLLKPPGTEQSTGAEIWIISTMCLVSVLINLICMCVFCCRFTGRSVSSCSCCSTTKDSTEKVEKTQSEQTEQGHKERADDHDASSSNEDGVSAVATLKRPKLSALEELFAVEDMTIELRTPTTVSSTSEKIKTEDKSPQITSIYAVLSESSNLMVGHEGYPANAF</sequence>
<protein>
    <submittedName>
        <fullName evidence="3">Uncharacterized protein</fullName>
    </submittedName>
</protein>
<proteinExistence type="predicted"/>
<organism evidence="3 4">
    <name type="scientific">Hemibagrus wyckioides</name>
    <dbReference type="NCBI Taxonomy" id="337641"/>
    <lineage>
        <taxon>Eukaryota</taxon>
        <taxon>Metazoa</taxon>
        <taxon>Chordata</taxon>
        <taxon>Craniata</taxon>
        <taxon>Vertebrata</taxon>
        <taxon>Euteleostomi</taxon>
        <taxon>Actinopterygii</taxon>
        <taxon>Neopterygii</taxon>
        <taxon>Teleostei</taxon>
        <taxon>Ostariophysi</taxon>
        <taxon>Siluriformes</taxon>
        <taxon>Bagridae</taxon>
        <taxon>Hemibagrus</taxon>
    </lineage>
</organism>
<keyword evidence="2" id="KW-0812">Transmembrane</keyword>
<keyword evidence="2" id="KW-0472">Membrane</keyword>
<name>A0A9D3SHK5_9TELE</name>
<keyword evidence="2" id="KW-1133">Transmembrane helix</keyword>
<evidence type="ECO:0000256" key="2">
    <source>
        <dbReference type="SAM" id="Phobius"/>
    </source>
</evidence>
<dbReference type="AlphaFoldDB" id="A0A9D3SHK5"/>
<reference evidence="3 4" key="1">
    <citation type="submission" date="2021-06" db="EMBL/GenBank/DDBJ databases">
        <title>Chromosome-level genome assembly of the red-tail catfish (Hemibagrus wyckioides).</title>
        <authorList>
            <person name="Shao F."/>
        </authorList>
    </citation>
    <scope>NUCLEOTIDE SEQUENCE [LARGE SCALE GENOMIC DNA]</scope>
    <source>
        <strain evidence="3">EC202008001</strain>
        <tissue evidence="3">Blood</tissue>
    </source>
</reference>